<comment type="subcellular location">
    <subcellularLocation>
        <location evidence="1">Peroxisome</location>
    </subcellularLocation>
</comment>
<evidence type="ECO:0000256" key="1">
    <source>
        <dbReference type="ARBA" id="ARBA00004275"/>
    </source>
</evidence>
<dbReference type="GO" id="GO:0046949">
    <property type="term" value="P:fatty-acyl-CoA biosynthetic process"/>
    <property type="evidence" value="ECO:0007669"/>
    <property type="project" value="TreeGrafter"/>
</dbReference>
<dbReference type="InterPro" id="IPR000873">
    <property type="entry name" value="AMP-dep_synth/lig_dom"/>
</dbReference>
<protein>
    <recommendedName>
        <fullName evidence="8">AMP-dependent synthetase/ligase domain-containing protein</fullName>
    </recommendedName>
</protein>
<feature type="domain" description="AMP-binding enzyme C-terminal" evidence="5">
    <location>
        <begin position="448"/>
        <end position="525"/>
    </location>
</feature>
<keyword evidence="3" id="KW-0576">Peroxisome</keyword>
<dbReference type="Gene3D" id="3.40.50.12780">
    <property type="entry name" value="N-terminal domain of ligase-like"/>
    <property type="match status" value="1"/>
</dbReference>
<dbReference type="Proteomes" id="UP000002282">
    <property type="component" value="Chromosome 3R"/>
</dbReference>
<keyword evidence="7" id="KW-1185">Reference proteome</keyword>
<dbReference type="HOGENOM" id="CLU_000022_59_2_1"/>
<dbReference type="GO" id="GO:0004467">
    <property type="term" value="F:long-chain fatty acid-CoA ligase activity"/>
    <property type="evidence" value="ECO:0007669"/>
    <property type="project" value="TreeGrafter"/>
</dbReference>
<dbReference type="Pfam" id="PF13193">
    <property type="entry name" value="AMP-binding_C"/>
    <property type="match status" value="1"/>
</dbReference>
<gene>
    <name evidence="6" type="primary">Dyak\GE25623</name>
    <name evidence="6" type="synonym">dyak_GLEANR_9238</name>
    <name evidence="6" type="synonym">GE25623</name>
    <name evidence="6" type="ORF">Dyak_GE25623</name>
</gene>
<dbReference type="PANTHER" id="PTHR24096:SF353">
    <property type="entry name" value="GH16244P-RELATED"/>
    <property type="match status" value="1"/>
</dbReference>
<dbReference type="InterPro" id="IPR042099">
    <property type="entry name" value="ANL_N_sf"/>
</dbReference>
<dbReference type="SUPFAM" id="SSF56801">
    <property type="entry name" value="Acetyl-CoA synthetase-like"/>
    <property type="match status" value="1"/>
</dbReference>
<evidence type="ECO:0000256" key="3">
    <source>
        <dbReference type="ARBA" id="ARBA00023140"/>
    </source>
</evidence>
<dbReference type="EMBL" id="CM000160">
    <property type="protein sequence ID" value="EDW96059.1"/>
    <property type="molecule type" value="Genomic_DNA"/>
</dbReference>
<dbReference type="InterPro" id="IPR020845">
    <property type="entry name" value="AMP-binding_CS"/>
</dbReference>
<evidence type="ECO:0000256" key="2">
    <source>
        <dbReference type="ARBA" id="ARBA00006432"/>
    </source>
</evidence>
<accession>B4PNJ6</accession>
<dbReference type="PROSITE" id="PS00455">
    <property type="entry name" value="AMP_BINDING"/>
    <property type="match status" value="1"/>
</dbReference>
<dbReference type="KEGG" id="dya:Dyak_GE25623"/>
<dbReference type="PhylomeDB" id="B4PNJ6"/>
<dbReference type="FunFam" id="3.30.300.30:FF:000007">
    <property type="entry name" value="4-coumarate--CoA ligase 2"/>
    <property type="match status" value="1"/>
</dbReference>
<feature type="domain" description="AMP-dependent synthetase/ligase" evidence="4">
    <location>
        <begin position="39"/>
        <end position="396"/>
    </location>
</feature>
<dbReference type="AlphaFoldDB" id="B4PNJ6"/>
<dbReference type="Gene3D" id="3.30.300.30">
    <property type="match status" value="1"/>
</dbReference>
<dbReference type="InterPro" id="IPR025110">
    <property type="entry name" value="AMP-bd_C"/>
</dbReference>
<dbReference type="PANTHER" id="PTHR24096">
    <property type="entry name" value="LONG-CHAIN-FATTY-ACID--COA LIGASE"/>
    <property type="match status" value="1"/>
</dbReference>
<comment type="similarity">
    <text evidence="2">Belongs to the ATP-dependent AMP-binding enzyme family.</text>
</comment>
<proteinExistence type="inferred from homology"/>
<reference evidence="6 7" key="1">
    <citation type="journal article" date="2007" name="Nature">
        <title>Evolution of genes and genomes on the Drosophila phylogeny.</title>
        <authorList>
            <consortium name="Drosophila 12 Genomes Consortium"/>
            <person name="Clark A.G."/>
            <person name="Eisen M.B."/>
            <person name="Smith D.R."/>
            <person name="Bergman C.M."/>
            <person name="Oliver B."/>
            <person name="Markow T.A."/>
            <person name="Kaufman T.C."/>
            <person name="Kellis M."/>
            <person name="Gelbart W."/>
            <person name="Iyer V.N."/>
            <person name="Pollard D.A."/>
            <person name="Sackton T.B."/>
            <person name="Larracuente A.M."/>
            <person name="Singh N.D."/>
            <person name="Abad J.P."/>
            <person name="Abt D.N."/>
            <person name="Adryan B."/>
            <person name="Aguade M."/>
            <person name="Akashi H."/>
            <person name="Anderson W.W."/>
            <person name="Aquadro C.F."/>
            <person name="Ardell D.H."/>
            <person name="Arguello R."/>
            <person name="Artieri C.G."/>
            <person name="Barbash D.A."/>
            <person name="Barker D."/>
            <person name="Barsanti P."/>
            <person name="Batterham P."/>
            <person name="Batzoglou S."/>
            <person name="Begun D."/>
            <person name="Bhutkar A."/>
            <person name="Blanco E."/>
            <person name="Bosak S.A."/>
            <person name="Bradley R.K."/>
            <person name="Brand A.D."/>
            <person name="Brent M.R."/>
            <person name="Brooks A.N."/>
            <person name="Brown R.H."/>
            <person name="Butlin R.K."/>
            <person name="Caggese C."/>
            <person name="Calvi B.R."/>
            <person name="Bernardo de Carvalho A."/>
            <person name="Caspi A."/>
            <person name="Castrezana S."/>
            <person name="Celniker S.E."/>
            <person name="Chang J.L."/>
            <person name="Chapple C."/>
            <person name="Chatterji S."/>
            <person name="Chinwalla A."/>
            <person name="Civetta A."/>
            <person name="Clifton S.W."/>
            <person name="Comeron J.M."/>
            <person name="Costello J.C."/>
            <person name="Coyne J.A."/>
            <person name="Daub J."/>
            <person name="David R.G."/>
            <person name="Delcher A.L."/>
            <person name="Delehaunty K."/>
            <person name="Do C.B."/>
            <person name="Ebling H."/>
            <person name="Edwards K."/>
            <person name="Eickbush T."/>
            <person name="Evans J.D."/>
            <person name="Filipski A."/>
            <person name="Findeiss S."/>
            <person name="Freyhult E."/>
            <person name="Fulton L."/>
            <person name="Fulton R."/>
            <person name="Garcia A.C."/>
            <person name="Gardiner A."/>
            <person name="Garfield D.A."/>
            <person name="Garvin B.E."/>
            <person name="Gibson G."/>
            <person name="Gilbert D."/>
            <person name="Gnerre S."/>
            <person name="Godfrey J."/>
            <person name="Good R."/>
            <person name="Gotea V."/>
            <person name="Gravely B."/>
            <person name="Greenberg A.J."/>
            <person name="Griffiths-Jones S."/>
            <person name="Gross S."/>
            <person name="Guigo R."/>
            <person name="Gustafson E.A."/>
            <person name="Haerty W."/>
            <person name="Hahn M.W."/>
            <person name="Halligan D.L."/>
            <person name="Halpern A.L."/>
            <person name="Halter G.M."/>
            <person name="Han M.V."/>
            <person name="Heger A."/>
            <person name="Hillier L."/>
            <person name="Hinrichs A.S."/>
            <person name="Holmes I."/>
            <person name="Hoskins R.A."/>
            <person name="Hubisz M.J."/>
            <person name="Hultmark D."/>
            <person name="Huntley M.A."/>
            <person name="Jaffe D.B."/>
            <person name="Jagadeeshan S."/>
            <person name="Jeck W.R."/>
            <person name="Johnson J."/>
            <person name="Jones C.D."/>
            <person name="Jordan W.C."/>
            <person name="Karpen G.H."/>
            <person name="Kataoka E."/>
            <person name="Keightley P.D."/>
            <person name="Kheradpour P."/>
            <person name="Kirkness E.F."/>
            <person name="Koerich L.B."/>
            <person name="Kristiansen K."/>
            <person name="Kudrna D."/>
            <person name="Kulathinal R.J."/>
            <person name="Kumar S."/>
            <person name="Kwok R."/>
            <person name="Lander E."/>
            <person name="Langley C.H."/>
            <person name="Lapoint R."/>
            <person name="Lazzaro B.P."/>
            <person name="Lee S.J."/>
            <person name="Levesque L."/>
            <person name="Li R."/>
            <person name="Lin C.F."/>
            <person name="Lin M.F."/>
            <person name="Lindblad-Toh K."/>
            <person name="Llopart A."/>
            <person name="Long M."/>
            <person name="Low L."/>
            <person name="Lozovsky E."/>
            <person name="Lu J."/>
            <person name="Luo M."/>
            <person name="Machado C.A."/>
            <person name="Makalowski W."/>
            <person name="Marzo M."/>
            <person name="Matsuda M."/>
            <person name="Matzkin L."/>
            <person name="McAllister B."/>
            <person name="McBride C.S."/>
            <person name="McKernan B."/>
            <person name="McKernan K."/>
            <person name="Mendez-Lago M."/>
            <person name="Minx P."/>
            <person name="Mollenhauer M.U."/>
            <person name="Montooth K."/>
            <person name="Mount S.M."/>
            <person name="Mu X."/>
            <person name="Myers E."/>
            <person name="Negre B."/>
            <person name="Newfeld S."/>
            <person name="Nielsen R."/>
            <person name="Noor M.A."/>
            <person name="O'Grady P."/>
            <person name="Pachter L."/>
            <person name="Papaceit M."/>
            <person name="Parisi M.J."/>
            <person name="Parisi M."/>
            <person name="Parts L."/>
            <person name="Pedersen J.S."/>
            <person name="Pesole G."/>
            <person name="Phillippy A.M."/>
            <person name="Ponting C.P."/>
            <person name="Pop M."/>
            <person name="Porcelli D."/>
            <person name="Powell J.R."/>
            <person name="Prohaska S."/>
            <person name="Pruitt K."/>
            <person name="Puig M."/>
            <person name="Quesneville H."/>
            <person name="Ram K.R."/>
            <person name="Rand D."/>
            <person name="Rasmussen M.D."/>
            <person name="Reed L.K."/>
            <person name="Reenan R."/>
            <person name="Reily A."/>
            <person name="Remington K.A."/>
            <person name="Rieger T.T."/>
            <person name="Ritchie M.G."/>
            <person name="Robin C."/>
            <person name="Rogers Y.H."/>
            <person name="Rohde C."/>
            <person name="Rozas J."/>
            <person name="Rubenfield M.J."/>
            <person name="Ruiz A."/>
            <person name="Russo S."/>
            <person name="Salzberg S.L."/>
            <person name="Sanchez-Gracia A."/>
            <person name="Saranga D.J."/>
            <person name="Sato H."/>
            <person name="Schaeffer S.W."/>
            <person name="Schatz M.C."/>
            <person name="Schlenke T."/>
            <person name="Schwartz R."/>
            <person name="Segarra C."/>
            <person name="Singh R.S."/>
            <person name="Sirot L."/>
            <person name="Sirota M."/>
            <person name="Sisneros N.B."/>
            <person name="Smith C.D."/>
            <person name="Smith T.F."/>
            <person name="Spieth J."/>
            <person name="Stage D.E."/>
            <person name="Stark A."/>
            <person name="Stephan W."/>
            <person name="Strausberg R.L."/>
            <person name="Strempel S."/>
            <person name="Sturgill D."/>
            <person name="Sutton G."/>
            <person name="Sutton G.G."/>
            <person name="Tao W."/>
            <person name="Teichmann S."/>
            <person name="Tobari Y.N."/>
            <person name="Tomimura Y."/>
            <person name="Tsolas J.M."/>
            <person name="Valente V.L."/>
            <person name="Venter E."/>
            <person name="Venter J.C."/>
            <person name="Vicario S."/>
            <person name="Vieira F.G."/>
            <person name="Vilella A.J."/>
            <person name="Villasante A."/>
            <person name="Walenz B."/>
            <person name="Wang J."/>
            <person name="Wasserman M."/>
            <person name="Watts T."/>
            <person name="Wilson D."/>
            <person name="Wilson R.K."/>
            <person name="Wing R.A."/>
            <person name="Wolfner M.F."/>
            <person name="Wong A."/>
            <person name="Wong G.K."/>
            <person name="Wu C.I."/>
            <person name="Wu G."/>
            <person name="Yamamoto D."/>
            <person name="Yang H.P."/>
            <person name="Yang S.P."/>
            <person name="Yorke J.A."/>
            <person name="Yoshida K."/>
            <person name="Zdobnov E."/>
            <person name="Zhang P."/>
            <person name="Zhang Y."/>
            <person name="Zimin A.V."/>
            <person name="Baldwin J."/>
            <person name="Abdouelleil A."/>
            <person name="Abdulkadir J."/>
            <person name="Abebe A."/>
            <person name="Abera B."/>
            <person name="Abreu J."/>
            <person name="Acer S.C."/>
            <person name="Aftuck L."/>
            <person name="Alexander A."/>
            <person name="An P."/>
            <person name="Anderson E."/>
            <person name="Anderson S."/>
            <person name="Arachi H."/>
            <person name="Azer M."/>
            <person name="Bachantsang P."/>
            <person name="Barry A."/>
            <person name="Bayul T."/>
            <person name="Berlin A."/>
            <person name="Bessette D."/>
            <person name="Bloom T."/>
            <person name="Blye J."/>
            <person name="Boguslavskiy L."/>
            <person name="Bonnet C."/>
            <person name="Boukhgalter B."/>
            <person name="Bourzgui I."/>
            <person name="Brown A."/>
            <person name="Cahill P."/>
            <person name="Channer S."/>
            <person name="Cheshatsang Y."/>
            <person name="Chuda L."/>
            <person name="Citroen M."/>
            <person name="Collymore A."/>
            <person name="Cooke P."/>
            <person name="Costello M."/>
            <person name="D'Aco K."/>
            <person name="Daza R."/>
            <person name="De Haan G."/>
            <person name="DeGray S."/>
            <person name="DeMaso C."/>
            <person name="Dhargay N."/>
            <person name="Dooley K."/>
            <person name="Dooley E."/>
            <person name="Doricent M."/>
            <person name="Dorje P."/>
            <person name="Dorjee K."/>
            <person name="Dupes A."/>
            <person name="Elong R."/>
            <person name="Falk J."/>
            <person name="Farina A."/>
            <person name="Faro S."/>
            <person name="Ferguson D."/>
            <person name="Fisher S."/>
            <person name="Foley C.D."/>
            <person name="Franke A."/>
            <person name="Friedrich D."/>
            <person name="Gadbois L."/>
            <person name="Gearin G."/>
            <person name="Gearin C.R."/>
            <person name="Giannoukos G."/>
            <person name="Goode T."/>
            <person name="Graham J."/>
            <person name="Grandbois E."/>
            <person name="Grewal S."/>
            <person name="Gyaltsen K."/>
            <person name="Hafez N."/>
            <person name="Hagos B."/>
            <person name="Hall J."/>
            <person name="Henson C."/>
            <person name="Hollinger A."/>
            <person name="Honan T."/>
            <person name="Huard M.D."/>
            <person name="Hughes L."/>
            <person name="Hurhula B."/>
            <person name="Husby M.E."/>
            <person name="Kamat A."/>
            <person name="Kanga B."/>
            <person name="Kashin S."/>
            <person name="Khazanovich D."/>
            <person name="Kisner P."/>
            <person name="Lance K."/>
            <person name="Lara M."/>
            <person name="Lee W."/>
            <person name="Lennon N."/>
            <person name="Letendre F."/>
            <person name="LeVine R."/>
            <person name="Lipovsky A."/>
            <person name="Liu X."/>
            <person name="Liu J."/>
            <person name="Liu S."/>
            <person name="Lokyitsang T."/>
            <person name="Lokyitsang Y."/>
            <person name="Lubonja R."/>
            <person name="Lui A."/>
            <person name="MacDonald P."/>
            <person name="Magnisalis V."/>
            <person name="Maru K."/>
            <person name="Matthews C."/>
            <person name="McCusker W."/>
            <person name="McDonough S."/>
            <person name="Mehta T."/>
            <person name="Meldrim J."/>
            <person name="Meneus L."/>
            <person name="Mihai O."/>
            <person name="Mihalev A."/>
            <person name="Mihova T."/>
            <person name="Mittelman R."/>
            <person name="Mlenga V."/>
            <person name="Montmayeur A."/>
            <person name="Mulrain L."/>
            <person name="Navidi A."/>
            <person name="Naylor J."/>
            <person name="Negash T."/>
            <person name="Nguyen T."/>
            <person name="Nguyen N."/>
            <person name="Nicol R."/>
            <person name="Norbu C."/>
            <person name="Norbu N."/>
            <person name="Novod N."/>
            <person name="O'Neill B."/>
            <person name="Osman S."/>
            <person name="Markiewicz E."/>
            <person name="Oyono O.L."/>
            <person name="Patti C."/>
            <person name="Phunkhang P."/>
            <person name="Pierre F."/>
            <person name="Priest M."/>
            <person name="Raghuraman S."/>
            <person name="Rege F."/>
            <person name="Reyes R."/>
            <person name="Rise C."/>
            <person name="Rogov P."/>
            <person name="Ross K."/>
            <person name="Ryan E."/>
            <person name="Settipalli S."/>
            <person name="Shea T."/>
            <person name="Sherpa N."/>
            <person name="Shi L."/>
            <person name="Shih D."/>
            <person name="Sparrow T."/>
            <person name="Spaulding J."/>
            <person name="Stalker J."/>
            <person name="Stange-Thomann N."/>
            <person name="Stavropoulos S."/>
            <person name="Stone C."/>
            <person name="Strader C."/>
            <person name="Tesfaye S."/>
            <person name="Thomson T."/>
            <person name="Thoulutsang Y."/>
            <person name="Thoulutsang D."/>
            <person name="Topham K."/>
            <person name="Topping I."/>
            <person name="Tsamla T."/>
            <person name="Vassiliev H."/>
            <person name="Vo A."/>
            <person name="Wangchuk T."/>
            <person name="Wangdi T."/>
            <person name="Weiand M."/>
            <person name="Wilkinson J."/>
            <person name="Wilson A."/>
            <person name="Yadav S."/>
            <person name="Young G."/>
            <person name="Yu Q."/>
            <person name="Zembek L."/>
            <person name="Zhong D."/>
            <person name="Zimmer A."/>
            <person name="Zwirko Z."/>
            <person name="Jaffe D.B."/>
            <person name="Alvarez P."/>
            <person name="Brockman W."/>
            <person name="Butler J."/>
            <person name="Chin C."/>
            <person name="Gnerre S."/>
            <person name="Grabherr M."/>
            <person name="Kleber M."/>
            <person name="Mauceli E."/>
            <person name="MacCallum I."/>
        </authorList>
    </citation>
    <scope>NUCLEOTIDE SEQUENCE [LARGE SCALE GENOMIC DNA]</scope>
    <source>
        <strain evidence="7">Tai18E2 / Tucson 14021-0261.01</strain>
    </source>
</reference>
<dbReference type="InterPro" id="IPR045851">
    <property type="entry name" value="AMP-bd_C_sf"/>
</dbReference>
<dbReference type="SMR" id="B4PNJ6"/>
<organism evidence="6 7">
    <name type="scientific">Drosophila yakuba</name>
    <name type="common">Fruit fly</name>
    <dbReference type="NCBI Taxonomy" id="7245"/>
    <lineage>
        <taxon>Eukaryota</taxon>
        <taxon>Metazoa</taxon>
        <taxon>Ecdysozoa</taxon>
        <taxon>Arthropoda</taxon>
        <taxon>Hexapoda</taxon>
        <taxon>Insecta</taxon>
        <taxon>Pterygota</taxon>
        <taxon>Neoptera</taxon>
        <taxon>Endopterygota</taxon>
        <taxon>Diptera</taxon>
        <taxon>Brachycera</taxon>
        <taxon>Muscomorpha</taxon>
        <taxon>Ephydroidea</taxon>
        <taxon>Drosophilidae</taxon>
        <taxon>Drosophila</taxon>
        <taxon>Sophophora</taxon>
    </lineage>
</organism>
<evidence type="ECO:0000259" key="5">
    <source>
        <dbReference type="Pfam" id="PF13193"/>
    </source>
</evidence>
<dbReference type="FunFam" id="3.40.50.12780:FF:000025">
    <property type="entry name" value="luciferin 4-monooxygenase"/>
    <property type="match status" value="1"/>
</dbReference>
<dbReference type="OrthoDB" id="10253869at2759"/>
<dbReference type="OMA" id="RILCCDS"/>
<evidence type="ECO:0000313" key="7">
    <source>
        <dbReference type="Proteomes" id="UP000002282"/>
    </source>
</evidence>
<sequence>MLDLNGNPATRFDPDQKVWSGCSLQSFYNEDLTVGQIIFRQLQRQPQRIFQISHTDNSRLTRYQMLQNATKIGCYLRDKCFKKETDLVGLMARNSTHVAAVAYGCLFNGTPFHAVNPSLEHNTIASLYKITRPRILCCDVADYEKIKDIGASLEALIITVNGKLPGVMSVADLLQTPLPDDYEPAQFQRGVDRTMAILCSSGTTGTPKAVTLSNSRKLFEMHSYLGPDDVQYAPSTLDWLTGLITLVTAAVFGTVRLISSEIFSTAHFLDLCEQHEVSWTIMANSHVAMLANCPKTNAQKLRSLRHLLFAGGHCLVTTLKKMQSFLHGSGILRNAYGLTEVGTLISYNYDTQSKPASVGRLLANIRVKVVDSSGQLQGPKGLGEILCHNGQLWSGYVGNSQATAEMRDSAGWYHTGDVGYFDEDNYLHIVERKKDMLKYLGMMYYPHEVEEVIAQMPDVAEVCVFGIFREMEGDAAAASVVLRSGSKLEPRHVEQYVRKNISVQFKHLHGGVQFVPQLAKSANGKVNRQAVKAAYLKDATQSKDQFTITTNN</sequence>
<evidence type="ECO:0000259" key="4">
    <source>
        <dbReference type="Pfam" id="PF00501"/>
    </source>
</evidence>
<dbReference type="CDD" id="cd05911">
    <property type="entry name" value="Firefly_Luc_like"/>
    <property type="match status" value="1"/>
</dbReference>
<dbReference type="eggNOG" id="KOG1176">
    <property type="taxonomic scope" value="Eukaryota"/>
</dbReference>
<dbReference type="GO" id="GO:0005777">
    <property type="term" value="C:peroxisome"/>
    <property type="evidence" value="ECO:0007669"/>
    <property type="project" value="UniProtKB-SubCell"/>
</dbReference>
<dbReference type="Pfam" id="PF00501">
    <property type="entry name" value="AMP-binding"/>
    <property type="match status" value="1"/>
</dbReference>
<name>B4PNJ6_DROYA</name>
<evidence type="ECO:0000313" key="6">
    <source>
        <dbReference type="EMBL" id="EDW96059.1"/>
    </source>
</evidence>
<reference evidence="6 7" key="2">
    <citation type="journal article" date="2007" name="PLoS Biol.">
        <title>Principles of genome evolution in the Drosophila melanogaster species group.</title>
        <authorList>
            <person name="Ranz J.M."/>
            <person name="Maurin D."/>
            <person name="Chan Y.S."/>
            <person name="von Grotthuss M."/>
            <person name="Hillier L.W."/>
            <person name="Roote J."/>
            <person name="Ashburner M."/>
            <person name="Bergman C.M."/>
        </authorList>
    </citation>
    <scope>NUCLEOTIDE SEQUENCE [LARGE SCALE GENOMIC DNA]</scope>
    <source>
        <strain evidence="7">Tai18E2 / Tucson 14021-0261.01</strain>
    </source>
</reference>
<evidence type="ECO:0008006" key="8">
    <source>
        <dbReference type="Google" id="ProtNLM"/>
    </source>
</evidence>